<dbReference type="EMBL" id="BDEQ01000001">
    <property type="protein sequence ID" value="GAT93523.1"/>
    <property type="molecule type" value="Genomic_DNA"/>
</dbReference>
<gene>
    <name evidence="3" type="ORF">CL6EHI_013920</name>
    <name evidence="4" type="ORF">CL6EHI_164730</name>
</gene>
<keyword evidence="2" id="KW-0812">Transmembrane</keyword>
<protein>
    <submittedName>
        <fullName evidence="4">Uncharacterized protein</fullName>
    </submittedName>
</protein>
<dbReference type="VEuPathDB" id="AmoebaDB:EHI8A_214550"/>
<dbReference type="VEuPathDB" id="AmoebaDB:EHI7A_184420"/>
<proteinExistence type="predicted"/>
<sequence>MATVQQGKKKMRIINGVLVEEDESQQPNTFRQAPPAQSYNLFPTQTTGNNQRTSSNNHKQEEVVVPYAMPGVFVLLSESIFFDWSVVLVTFIIMIIVLAYFIVRK</sequence>
<feature type="compositionally biased region" description="Polar residues" evidence="1">
    <location>
        <begin position="25"/>
        <end position="57"/>
    </location>
</feature>
<dbReference type="VEuPathDB" id="AmoebaDB:EHI_013920"/>
<dbReference type="VEuPathDB" id="AmoebaDB:KM1_278310"/>
<dbReference type="EMBL" id="BDEQ01000001">
    <property type="protein sequence ID" value="GAT95238.1"/>
    <property type="molecule type" value="Genomic_DNA"/>
</dbReference>
<comment type="caution">
    <text evidence="4">The sequence shown here is derived from an EMBL/GenBank/DDBJ whole genome shotgun (WGS) entry which is preliminary data.</text>
</comment>
<feature type="transmembrane region" description="Helical" evidence="2">
    <location>
        <begin position="81"/>
        <end position="103"/>
    </location>
</feature>
<keyword evidence="2" id="KW-0472">Membrane</keyword>
<dbReference type="VEuPathDB" id="AmoebaDB:EHI5A_179760"/>
<reference evidence="4 5" key="1">
    <citation type="submission" date="2016-05" db="EMBL/GenBank/DDBJ databases">
        <title>First whole genome sequencing of Entamoeba histolytica HM1:IMSS-clone-6.</title>
        <authorList>
            <person name="Mukherjee Avik.K."/>
            <person name="Izumyama S."/>
            <person name="Nakada-Tsukui K."/>
            <person name="Nozaki T."/>
        </authorList>
    </citation>
    <scope>NUCLEOTIDE SEQUENCE [LARGE SCALE GENOMIC DNA]</scope>
    <source>
        <strain evidence="4 5">HM1:IMSS clone 6</strain>
    </source>
</reference>
<keyword evidence="2" id="KW-1133">Transmembrane helix</keyword>
<dbReference type="OMA" id="PIRTNEN"/>
<evidence type="ECO:0000313" key="4">
    <source>
        <dbReference type="EMBL" id="GAT95238.1"/>
    </source>
</evidence>
<evidence type="ECO:0000256" key="1">
    <source>
        <dbReference type="SAM" id="MobiDB-lite"/>
    </source>
</evidence>
<accession>A0A5K1VIW8</accession>
<evidence type="ECO:0000313" key="5">
    <source>
        <dbReference type="Proteomes" id="UP000078387"/>
    </source>
</evidence>
<feature type="region of interest" description="Disordered" evidence="1">
    <location>
        <begin position="22"/>
        <end position="58"/>
    </location>
</feature>
<evidence type="ECO:0000256" key="2">
    <source>
        <dbReference type="SAM" id="Phobius"/>
    </source>
</evidence>
<dbReference type="Proteomes" id="UP000078387">
    <property type="component" value="Unassembled WGS sequence"/>
</dbReference>
<dbReference type="AlphaFoldDB" id="A0A5K1VIW8"/>
<organism evidence="4 5">
    <name type="scientific">Entamoeba histolytica</name>
    <dbReference type="NCBI Taxonomy" id="5759"/>
    <lineage>
        <taxon>Eukaryota</taxon>
        <taxon>Amoebozoa</taxon>
        <taxon>Evosea</taxon>
        <taxon>Archamoebae</taxon>
        <taxon>Mastigamoebida</taxon>
        <taxon>Entamoebidae</taxon>
        <taxon>Entamoeba</taxon>
    </lineage>
</organism>
<evidence type="ECO:0000313" key="3">
    <source>
        <dbReference type="EMBL" id="GAT93523.1"/>
    </source>
</evidence>
<name>A0A5K1VIW8_ENTHI</name>